<evidence type="ECO:0000256" key="1">
    <source>
        <dbReference type="ARBA" id="ARBA00004496"/>
    </source>
</evidence>
<keyword evidence="3" id="KW-0853">WD repeat</keyword>
<keyword evidence="6" id="KW-1185">Reference proteome</keyword>
<comment type="caution">
    <text evidence="5">The sequence shown here is derived from an EMBL/GenBank/DDBJ whole genome shotgun (WGS) entry which is preliminary data.</text>
</comment>
<comment type="subcellular location">
    <subcellularLocation>
        <location evidence="1">Cytoplasm</location>
    </subcellularLocation>
</comment>
<dbReference type="GO" id="GO:0097014">
    <property type="term" value="C:ciliary plasm"/>
    <property type="evidence" value="ECO:0007669"/>
    <property type="project" value="TreeGrafter"/>
</dbReference>
<dbReference type="GO" id="GO:0005868">
    <property type="term" value="C:cytoplasmic dynein complex"/>
    <property type="evidence" value="ECO:0007669"/>
    <property type="project" value="TreeGrafter"/>
</dbReference>
<evidence type="ECO:0000256" key="3">
    <source>
        <dbReference type="ARBA" id="ARBA00022574"/>
    </source>
</evidence>
<evidence type="ECO:0008006" key="7">
    <source>
        <dbReference type="Google" id="ProtNLM"/>
    </source>
</evidence>
<dbReference type="SMART" id="SM00320">
    <property type="entry name" value="WD40"/>
    <property type="match status" value="6"/>
</dbReference>
<evidence type="ECO:0000256" key="4">
    <source>
        <dbReference type="ARBA" id="ARBA00022737"/>
    </source>
</evidence>
<dbReference type="GO" id="GO:0045503">
    <property type="term" value="F:dynein light chain binding"/>
    <property type="evidence" value="ECO:0007669"/>
    <property type="project" value="TreeGrafter"/>
</dbReference>
<name>A0AAW0VWM6_CHEQU</name>
<dbReference type="InterPro" id="IPR036322">
    <property type="entry name" value="WD40_repeat_dom_sf"/>
</dbReference>
<dbReference type="InterPro" id="IPR001680">
    <property type="entry name" value="WD40_rpt"/>
</dbReference>
<proteinExistence type="predicted"/>
<organism evidence="5 6">
    <name type="scientific">Cherax quadricarinatus</name>
    <name type="common">Australian red claw crayfish</name>
    <dbReference type="NCBI Taxonomy" id="27406"/>
    <lineage>
        <taxon>Eukaryota</taxon>
        <taxon>Metazoa</taxon>
        <taxon>Ecdysozoa</taxon>
        <taxon>Arthropoda</taxon>
        <taxon>Crustacea</taxon>
        <taxon>Multicrustacea</taxon>
        <taxon>Malacostraca</taxon>
        <taxon>Eumalacostraca</taxon>
        <taxon>Eucarida</taxon>
        <taxon>Decapoda</taxon>
        <taxon>Pleocyemata</taxon>
        <taxon>Astacidea</taxon>
        <taxon>Parastacoidea</taxon>
        <taxon>Parastacidae</taxon>
        <taxon>Cherax</taxon>
    </lineage>
</organism>
<evidence type="ECO:0000256" key="2">
    <source>
        <dbReference type="ARBA" id="ARBA00022490"/>
    </source>
</evidence>
<gene>
    <name evidence="5" type="ORF">OTU49_012717</name>
</gene>
<dbReference type="PANTHER" id="PTHR12442">
    <property type="entry name" value="DYNEIN INTERMEDIATE CHAIN"/>
    <property type="match status" value="1"/>
</dbReference>
<dbReference type="Gene3D" id="2.130.10.10">
    <property type="entry name" value="YVTN repeat-like/Quinoprotein amine dehydrogenase"/>
    <property type="match status" value="2"/>
</dbReference>
<dbReference type="AlphaFoldDB" id="A0AAW0VWM6"/>
<dbReference type="Proteomes" id="UP001445076">
    <property type="component" value="Unassembled WGS sequence"/>
</dbReference>
<dbReference type="SUPFAM" id="SSF50978">
    <property type="entry name" value="WD40 repeat-like"/>
    <property type="match status" value="1"/>
</dbReference>
<dbReference type="GO" id="GO:0042073">
    <property type="term" value="P:intraciliary transport"/>
    <property type="evidence" value="ECO:0007669"/>
    <property type="project" value="TreeGrafter"/>
</dbReference>
<dbReference type="InterPro" id="IPR050687">
    <property type="entry name" value="Dynein_IC"/>
</dbReference>
<evidence type="ECO:0000313" key="6">
    <source>
        <dbReference type="Proteomes" id="UP001445076"/>
    </source>
</evidence>
<dbReference type="PANTHER" id="PTHR12442:SF26">
    <property type="entry name" value="CYTOPLASMIC DYNEIN 2 INTERMEDIATE CHAIN 2"/>
    <property type="match status" value="1"/>
</dbReference>
<dbReference type="InterPro" id="IPR015943">
    <property type="entry name" value="WD40/YVTN_repeat-like_dom_sf"/>
</dbReference>
<reference evidence="5 6" key="1">
    <citation type="journal article" date="2024" name="BMC Genomics">
        <title>Genome assembly of redclaw crayfish (Cherax quadricarinatus) provides insights into its immune adaptation and hypoxia tolerance.</title>
        <authorList>
            <person name="Liu Z."/>
            <person name="Zheng J."/>
            <person name="Li H."/>
            <person name="Fang K."/>
            <person name="Wang S."/>
            <person name="He J."/>
            <person name="Zhou D."/>
            <person name="Weng S."/>
            <person name="Chi M."/>
            <person name="Gu Z."/>
            <person name="He J."/>
            <person name="Li F."/>
            <person name="Wang M."/>
        </authorList>
    </citation>
    <scope>NUCLEOTIDE SEQUENCE [LARGE SCALE GENOMIC DNA]</scope>
    <source>
        <strain evidence="5">ZL_2023a</strain>
    </source>
</reference>
<keyword evidence="4" id="KW-0677">Repeat</keyword>
<keyword evidence="2" id="KW-0963">Cytoplasm</keyword>
<dbReference type="GO" id="GO:0045504">
    <property type="term" value="F:dynein heavy chain binding"/>
    <property type="evidence" value="ECO:0007669"/>
    <property type="project" value="TreeGrafter"/>
</dbReference>
<dbReference type="EMBL" id="JARKIK010000100">
    <property type="protein sequence ID" value="KAK8721443.1"/>
    <property type="molecule type" value="Genomic_DNA"/>
</dbReference>
<accession>A0AAW0VWM6</accession>
<protein>
    <recommendedName>
        <fullName evidence="7">WD repeat-containing protein 34</fullName>
    </recommendedName>
</protein>
<evidence type="ECO:0000313" key="5">
    <source>
        <dbReference type="EMBL" id="KAK8721443.1"/>
    </source>
</evidence>
<sequence>MFSKHNESCVSFTSTWKTEQSLEAGSTQTDDIVQQERECQVVEQAEVGTQTEEEEARNLDHREYDEVSLAAFLKSMAPKVIRELERQNRSRAFHGYSVAKEEESIGVKLLHTLRWNLLHPEGVVTCISWSCTGSVIGVSYGSKDHDDWCDHKGSVAVWNINRNDFDANQPERVIETSSCVLSLAFHPNNPAVFAVGTFNGEVLVYNLSHTEEVTPLDVGECGGGSVTTLTWVNNLAGEVAASRTLSTLVATTSGGFILVWGLNLTKQQLALKSGYMLQGQDAPRGIRTHMDGSSGVGITAASFNAEDSNLFVLGAEGGSLFLCSATSEVPSGVEFSGVGLMRCVSSTLAPHSGRVITAQFSPHHRNAILSAASDNEIRLFTILQPNKPVSVIHAEEGIACVRWSLSRPLVVAVGRLTGEVALYDLGVKNCQPFLILPAAAKPSPITVLQFNKKNMKVLACGDQLGRVCVWNLPNNAVSPLSSELSSLHTLLDNIVD</sequence>